<keyword evidence="2" id="KW-1185">Reference proteome</keyword>
<dbReference type="AlphaFoldDB" id="A0A8X6FI23"/>
<reference evidence="1" key="1">
    <citation type="submission" date="2020-07" db="EMBL/GenBank/DDBJ databases">
        <title>Multicomponent nature underlies the extraordinary mechanical properties of spider dragline silk.</title>
        <authorList>
            <person name="Kono N."/>
            <person name="Nakamura H."/>
            <person name="Mori M."/>
            <person name="Yoshida Y."/>
            <person name="Ohtoshi R."/>
            <person name="Malay A.D."/>
            <person name="Moran D.A.P."/>
            <person name="Tomita M."/>
            <person name="Numata K."/>
            <person name="Arakawa K."/>
        </authorList>
    </citation>
    <scope>NUCLEOTIDE SEQUENCE</scope>
</reference>
<dbReference type="OrthoDB" id="6416630at2759"/>
<comment type="caution">
    <text evidence="1">The sequence shown here is derived from an EMBL/GenBank/DDBJ whole genome shotgun (WGS) entry which is preliminary data.</text>
</comment>
<organism evidence="1 2">
    <name type="scientific">Trichonephila clavata</name>
    <name type="common">Joro spider</name>
    <name type="synonym">Nephila clavata</name>
    <dbReference type="NCBI Taxonomy" id="2740835"/>
    <lineage>
        <taxon>Eukaryota</taxon>
        <taxon>Metazoa</taxon>
        <taxon>Ecdysozoa</taxon>
        <taxon>Arthropoda</taxon>
        <taxon>Chelicerata</taxon>
        <taxon>Arachnida</taxon>
        <taxon>Araneae</taxon>
        <taxon>Araneomorphae</taxon>
        <taxon>Entelegynae</taxon>
        <taxon>Araneoidea</taxon>
        <taxon>Nephilidae</taxon>
        <taxon>Trichonephila</taxon>
    </lineage>
</organism>
<accession>A0A8X6FI23</accession>
<sequence length="491" mass="57463">MARVGDDIFQLELVKDIQIRNFSIVDHCSKAREYFVIRGDEFPVIFCVSIFPNGLYSKNQDAVSVQFFKLLIDRDTSPCIQKHNVSWTLSIIDINGDGHYYQSFSKDNVTGYPYNLVVTNFKKRSAILEDAEILLPGDVLTVRCEFFCVSEIYMTKKTSLCEQWLLSYNRVWAEEIWNNINGISSVENFDGYDDFYTTYAIRLNLEFSEDDTYSVGCLCRQMDSIIGTFLKLFVTYVSYMDLADLDLQLDEWAKLTPPDKCRGTYLKCNCIFQAYILIKEKTRKEYNYCQLDEKALESGYHFYRKWLSIPLAKRRGLLVNVLDLKEKDYESENDDFDQLSLFAKEEKCIVGEAIAKNMEVHFNKYEDGWNCIVDAIVYFLLDEDKLDIFENIIKYPVGRNMVKFVDINSQMHLLHYLHNGDIKTESIKELCKLYKLAHIHNVKDLMLICSERMRPSVLQSALIDIKKLFNHDDDNLINMVKSFEDLNRNEL</sequence>
<proteinExistence type="predicted"/>
<name>A0A8X6FI23_TRICU</name>
<protein>
    <submittedName>
        <fullName evidence="1">Uncharacterized protein</fullName>
    </submittedName>
</protein>
<dbReference type="EMBL" id="BMAO01002362">
    <property type="protein sequence ID" value="GFQ80246.1"/>
    <property type="molecule type" value="Genomic_DNA"/>
</dbReference>
<dbReference type="SUPFAM" id="SSF49599">
    <property type="entry name" value="TRAF domain-like"/>
    <property type="match status" value="1"/>
</dbReference>
<dbReference type="Proteomes" id="UP000887116">
    <property type="component" value="Unassembled WGS sequence"/>
</dbReference>
<dbReference type="InterPro" id="IPR008974">
    <property type="entry name" value="TRAF-like"/>
</dbReference>
<evidence type="ECO:0000313" key="2">
    <source>
        <dbReference type="Proteomes" id="UP000887116"/>
    </source>
</evidence>
<gene>
    <name evidence="1" type="primary">AVEN_173287_1</name>
    <name evidence="1" type="ORF">TNCT_468771</name>
</gene>
<dbReference type="Gene3D" id="2.60.210.10">
    <property type="entry name" value="Apoptosis, Tumor Necrosis Factor Receptor Associated Protein 2, Chain A"/>
    <property type="match status" value="1"/>
</dbReference>
<evidence type="ECO:0000313" key="1">
    <source>
        <dbReference type="EMBL" id="GFQ80246.1"/>
    </source>
</evidence>